<keyword evidence="1" id="KW-0175">Coiled coil</keyword>
<dbReference type="InParanoid" id="A0A6P8H8F2"/>
<evidence type="ECO:0000313" key="2">
    <source>
        <dbReference type="Proteomes" id="UP000515163"/>
    </source>
</evidence>
<dbReference type="PANTHER" id="PTHR11505">
    <property type="entry name" value="L1 TRANSPOSABLE ELEMENT-RELATED"/>
    <property type="match status" value="1"/>
</dbReference>
<dbReference type="AlphaFoldDB" id="A0A6P8H8F2"/>
<protein>
    <submittedName>
        <fullName evidence="3">Uncharacterized protein LOC116286615</fullName>
    </submittedName>
</protein>
<gene>
    <name evidence="3" type="primary">LOC116286615</name>
</gene>
<name>A0A6P8H8F2_ACTTE</name>
<dbReference type="Gene3D" id="3.30.70.1820">
    <property type="entry name" value="L1 transposable element, RRM domain"/>
    <property type="match status" value="1"/>
</dbReference>
<dbReference type="OrthoDB" id="5962274at2759"/>
<dbReference type="GeneID" id="116286615"/>
<reference evidence="3" key="1">
    <citation type="submission" date="2025-08" db="UniProtKB">
        <authorList>
            <consortium name="RefSeq"/>
        </authorList>
    </citation>
    <scope>IDENTIFICATION</scope>
    <source>
        <tissue evidence="3">Tentacle</tissue>
    </source>
</reference>
<sequence>MNKKEIVLLLTKEKNNVARQVGRFCVSYLRSPLSTYFSAFNTLFISFHSNCIAATQSRPNSAAVSLLTRYNKKLKSLQFSQNDIDEVKSKVRKLEEDLLEAEDKIDYLENQSRRNNVRISGIKEDNNESWSTTEDKVKTILKEKMGMFPENVEIERAHRTGKPRIDKPRQIVVKFLRYKDRESVLDKRKSLKGTGIFVNEDLSSRVLKRRQEQQGRLEEARKEGKIAYFRMDHLVIKNRAFQTPSRLHPFRTLGASAGIRSDGLVNASLGCTQVTRETDQ</sequence>
<keyword evidence="2" id="KW-1185">Reference proteome</keyword>
<evidence type="ECO:0000256" key="1">
    <source>
        <dbReference type="SAM" id="Coils"/>
    </source>
</evidence>
<dbReference type="Proteomes" id="UP000515163">
    <property type="component" value="Unplaced"/>
</dbReference>
<accession>A0A6P8H8F2</accession>
<proteinExistence type="predicted"/>
<feature type="coiled-coil region" evidence="1">
    <location>
        <begin position="77"/>
        <end position="111"/>
    </location>
</feature>
<dbReference type="InterPro" id="IPR004244">
    <property type="entry name" value="Transposase_22"/>
</dbReference>
<organism evidence="2 3">
    <name type="scientific">Actinia tenebrosa</name>
    <name type="common">Australian red waratah sea anemone</name>
    <dbReference type="NCBI Taxonomy" id="6105"/>
    <lineage>
        <taxon>Eukaryota</taxon>
        <taxon>Metazoa</taxon>
        <taxon>Cnidaria</taxon>
        <taxon>Anthozoa</taxon>
        <taxon>Hexacorallia</taxon>
        <taxon>Actiniaria</taxon>
        <taxon>Actiniidae</taxon>
        <taxon>Actinia</taxon>
    </lineage>
</organism>
<dbReference type="KEGG" id="aten:116286615"/>
<evidence type="ECO:0000313" key="3">
    <source>
        <dbReference type="RefSeq" id="XP_031549027.1"/>
    </source>
</evidence>
<dbReference type="RefSeq" id="XP_031549027.1">
    <property type="nucleotide sequence ID" value="XM_031693167.1"/>
</dbReference>